<feature type="transmembrane region" description="Helical" evidence="1">
    <location>
        <begin position="184"/>
        <end position="202"/>
    </location>
</feature>
<keyword evidence="1" id="KW-0472">Membrane</keyword>
<organism evidence="2 3">
    <name type="scientific">Actinoplanes auranticolor</name>
    <dbReference type="NCBI Taxonomy" id="47988"/>
    <lineage>
        <taxon>Bacteria</taxon>
        <taxon>Bacillati</taxon>
        <taxon>Actinomycetota</taxon>
        <taxon>Actinomycetes</taxon>
        <taxon>Micromonosporales</taxon>
        <taxon>Micromonosporaceae</taxon>
        <taxon>Actinoplanes</taxon>
    </lineage>
</organism>
<evidence type="ECO:0000313" key="2">
    <source>
        <dbReference type="EMBL" id="GIM80085.1"/>
    </source>
</evidence>
<evidence type="ECO:0000256" key="1">
    <source>
        <dbReference type="SAM" id="Phobius"/>
    </source>
</evidence>
<protein>
    <recommendedName>
        <fullName evidence="4">DUF1616 domain-containing protein</fullName>
    </recommendedName>
</protein>
<comment type="caution">
    <text evidence="2">The sequence shown here is derived from an EMBL/GenBank/DDBJ whole genome shotgun (WGS) entry which is preliminary data.</text>
</comment>
<feature type="transmembrane region" description="Helical" evidence="1">
    <location>
        <begin position="88"/>
        <end position="108"/>
    </location>
</feature>
<dbReference type="AlphaFoldDB" id="A0A919SWE5"/>
<keyword evidence="1" id="KW-1133">Transmembrane helix</keyword>
<accession>A0A919SWE5</accession>
<dbReference type="RefSeq" id="WP_212994673.1">
    <property type="nucleotide sequence ID" value="NZ_BAABEA010000007.1"/>
</dbReference>
<sequence length="305" mass="31738">MSALLSRVVAALAVAAGAAVLFAPQALAIAGGLLLGFVLPGMALLGVLFRRRALTAVERTVLTPALSMGVLIVAGLAIHVLGLRIDRLAWTVATVGVTLAAVVATRLLPPRRVRATESAEPQVRPVGEKLVRIGGGENTVRLPLNGMAEANTVVMSIVPAVLEEDEQRAAAEEKARRRRLLRQFLPLVAVAAVLAGASWLSFTTSRATHDTVVTALSATPSGRVNAAGNRTVRVSASGLVASDGPYTISVTGPSGTATLRRTVSVIGDGTWSDALSMPGAQRMTVSLYRFGDTTAYRTLYISAVD</sequence>
<feature type="transmembrane region" description="Helical" evidence="1">
    <location>
        <begin position="28"/>
        <end position="49"/>
    </location>
</feature>
<gene>
    <name evidence="2" type="ORF">Aau02nite_88940</name>
</gene>
<proteinExistence type="predicted"/>
<reference evidence="2" key="1">
    <citation type="submission" date="2021-03" db="EMBL/GenBank/DDBJ databases">
        <title>Whole genome shotgun sequence of Actinoplanes auranticolor NBRC 12245.</title>
        <authorList>
            <person name="Komaki H."/>
            <person name="Tamura T."/>
        </authorList>
    </citation>
    <scope>NUCLEOTIDE SEQUENCE</scope>
    <source>
        <strain evidence="2">NBRC 12245</strain>
    </source>
</reference>
<evidence type="ECO:0008006" key="4">
    <source>
        <dbReference type="Google" id="ProtNLM"/>
    </source>
</evidence>
<evidence type="ECO:0000313" key="3">
    <source>
        <dbReference type="Proteomes" id="UP000681340"/>
    </source>
</evidence>
<feature type="transmembrane region" description="Helical" evidence="1">
    <location>
        <begin position="61"/>
        <end position="82"/>
    </location>
</feature>
<keyword evidence="1" id="KW-0812">Transmembrane</keyword>
<name>A0A919SWE5_9ACTN</name>
<dbReference type="EMBL" id="BOQL01000088">
    <property type="protein sequence ID" value="GIM80085.1"/>
    <property type="molecule type" value="Genomic_DNA"/>
</dbReference>
<dbReference type="Proteomes" id="UP000681340">
    <property type="component" value="Unassembled WGS sequence"/>
</dbReference>
<keyword evidence="3" id="KW-1185">Reference proteome</keyword>